<evidence type="ECO:0000259" key="2">
    <source>
        <dbReference type="Pfam" id="PF21478"/>
    </source>
</evidence>
<dbReference type="PANTHER" id="PTHR11773">
    <property type="entry name" value="GLYCINE DEHYDROGENASE, DECARBOXYLATING"/>
    <property type="match status" value="1"/>
</dbReference>
<sequence length="158" mass="17920">MLIYRGYCECVIRICEYSGLAANHLLKRLEAIGCQAAYPDRRASHEFILTFAKQAKDYQVTVLDIAKGLLDYNQHAPIIYFPLLVPECFPREPTETETKEAMDDFIDAMAKILEEANTDLDTVTQASFIQPVRRLDDVKRRRSWIGFGVSNGAVLTVS</sequence>
<dbReference type="InterPro" id="IPR020581">
    <property type="entry name" value="GDC_P"/>
</dbReference>
<keyword evidence="1" id="KW-0663">Pyridoxal phosphate</keyword>
<dbReference type="PANTHER" id="PTHR11773:SF1">
    <property type="entry name" value="GLYCINE DEHYDROGENASE (DECARBOXYLATING), MITOCHONDRIAL"/>
    <property type="match status" value="1"/>
</dbReference>
<dbReference type="InterPro" id="IPR049316">
    <property type="entry name" value="GDC-P_C"/>
</dbReference>
<accession>A0ABS0AIQ2</accession>
<gene>
    <name evidence="3" type="ORF">ISO4_01963</name>
</gene>
<reference evidence="3 4" key="1">
    <citation type="submission" date="2012-09" db="EMBL/GenBank/DDBJ databases">
        <title>Genome Sequence of alkane-degrading Bacterium Alcanivorax venustensis ISO4.</title>
        <authorList>
            <person name="Lai Q."/>
            <person name="Shao Z."/>
        </authorList>
    </citation>
    <scope>NUCLEOTIDE SEQUENCE [LARGE SCALE GENOMIC DNA]</scope>
    <source>
        <strain evidence="3 4">ISO4</strain>
    </source>
</reference>
<protein>
    <submittedName>
        <fullName evidence="3">Glycine dehydrogenase subunit 2</fullName>
        <ecNumber evidence="3">1.4.4.2</ecNumber>
    </submittedName>
</protein>
<feature type="domain" description="Glycine dehydrogenase C-terminal" evidence="2">
    <location>
        <begin position="19"/>
        <end position="118"/>
    </location>
</feature>
<dbReference type="InterPro" id="IPR015424">
    <property type="entry name" value="PyrdxlP-dep_Trfase"/>
</dbReference>
<dbReference type="Pfam" id="PF21478">
    <property type="entry name" value="GcvP2_C"/>
    <property type="match status" value="1"/>
</dbReference>
<proteinExistence type="predicted"/>
<evidence type="ECO:0000313" key="4">
    <source>
        <dbReference type="Proteomes" id="UP000644441"/>
    </source>
</evidence>
<dbReference type="EMBL" id="ARXR01000015">
    <property type="protein sequence ID" value="MBF5053361.1"/>
    <property type="molecule type" value="Genomic_DNA"/>
</dbReference>
<organism evidence="3 4">
    <name type="scientific">Alloalcanivorax venustensis ISO4</name>
    <dbReference type="NCBI Taxonomy" id="1177184"/>
    <lineage>
        <taxon>Bacteria</taxon>
        <taxon>Pseudomonadati</taxon>
        <taxon>Pseudomonadota</taxon>
        <taxon>Gammaproteobacteria</taxon>
        <taxon>Oceanospirillales</taxon>
        <taxon>Alcanivoracaceae</taxon>
        <taxon>Alloalcanivorax</taxon>
    </lineage>
</organism>
<dbReference type="InterPro" id="IPR015422">
    <property type="entry name" value="PyrdxlP-dep_Trfase_small"/>
</dbReference>
<dbReference type="EC" id="1.4.4.2" evidence="3"/>
<keyword evidence="3" id="KW-0560">Oxidoreductase</keyword>
<dbReference type="SUPFAM" id="SSF53383">
    <property type="entry name" value="PLP-dependent transferases"/>
    <property type="match status" value="1"/>
</dbReference>
<comment type="caution">
    <text evidence="3">The sequence shown here is derived from an EMBL/GenBank/DDBJ whole genome shotgun (WGS) entry which is preliminary data.</text>
</comment>
<evidence type="ECO:0000313" key="3">
    <source>
        <dbReference type="EMBL" id="MBF5053361.1"/>
    </source>
</evidence>
<dbReference type="RefSeq" id="WP_228548046.1">
    <property type="nucleotide sequence ID" value="NZ_ARXR01000015.1"/>
</dbReference>
<dbReference type="Gene3D" id="3.90.1150.10">
    <property type="entry name" value="Aspartate Aminotransferase, domain 1"/>
    <property type="match status" value="1"/>
</dbReference>
<evidence type="ECO:0000256" key="1">
    <source>
        <dbReference type="ARBA" id="ARBA00022898"/>
    </source>
</evidence>
<dbReference type="GO" id="GO:0004375">
    <property type="term" value="F:glycine dehydrogenase (decarboxylating) activity"/>
    <property type="evidence" value="ECO:0007669"/>
    <property type="project" value="UniProtKB-EC"/>
</dbReference>
<name>A0ABS0AIQ2_9GAMM</name>
<keyword evidence="4" id="KW-1185">Reference proteome</keyword>
<dbReference type="Proteomes" id="UP000644441">
    <property type="component" value="Unassembled WGS sequence"/>
</dbReference>